<evidence type="ECO:0000313" key="2">
    <source>
        <dbReference type="EMBL" id="CAG8700804.1"/>
    </source>
</evidence>
<sequence>MDEKLTIKLNGTKSPLNGNERGGEIDDLDKIANELGTNKSDLLNNNIIKDIHIEQIKIWHGDFIDSIQFFYKVTTNDRAYLIDGNKHGGGGGNETIINFEDGEYILAISGQYGHISGHGNLDKLKFITYIPSKKHVIFSTNFGNNSSTLFDMSPAPGTAYTCFFGKCTNRSITSIGMYEGKVLSSQDKQLQRISDLLFPNKPYNFPVLEQEITRLKYQELAPQVRNGKIKFEELTKNMKTKAGHLEKIVDMLLETQKQAIKSNEELIQGKLIAYKDILEGILTKEEIQTLLSKQTELNQLEEHLANLKIN</sequence>
<feature type="domain" description="Jacalin-type lectin" evidence="1">
    <location>
        <begin position="25"/>
        <end position="181"/>
    </location>
</feature>
<dbReference type="AlphaFoldDB" id="A0A9N9N4L0"/>
<dbReference type="PANTHER" id="PTHR47293">
    <property type="entry name" value="JACALIN-RELATED LECTIN 3"/>
    <property type="match status" value="1"/>
</dbReference>
<dbReference type="Gene3D" id="2.100.10.30">
    <property type="entry name" value="Jacalin-like lectin domain"/>
    <property type="match status" value="1"/>
</dbReference>
<accession>A0A9N9N4L0</accession>
<evidence type="ECO:0000259" key="1">
    <source>
        <dbReference type="PROSITE" id="PS51752"/>
    </source>
</evidence>
<evidence type="ECO:0000313" key="3">
    <source>
        <dbReference type="Proteomes" id="UP000789405"/>
    </source>
</evidence>
<dbReference type="Pfam" id="PF01419">
    <property type="entry name" value="Jacalin"/>
    <property type="match status" value="1"/>
</dbReference>
<dbReference type="SUPFAM" id="SSF51101">
    <property type="entry name" value="Mannose-binding lectins"/>
    <property type="match status" value="1"/>
</dbReference>
<dbReference type="Proteomes" id="UP000789405">
    <property type="component" value="Unassembled WGS sequence"/>
</dbReference>
<name>A0A9N9N4L0_9GLOM</name>
<dbReference type="PROSITE" id="PS51752">
    <property type="entry name" value="JACALIN_LECTIN"/>
    <property type="match status" value="1"/>
</dbReference>
<comment type="caution">
    <text evidence="2">The sequence shown here is derived from an EMBL/GenBank/DDBJ whole genome shotgun (WGS) entry which is preliminary data.</text>
</comment>
<organism evidence="2 3">
    <name type="scientific">Dentiscutata erythropus</name>
    <dbReference type="NCBI Taxonomy" id="1348616"/>
    <lineage>
        <taxon>Eukaryota</taxon>
        <taxon>Fungi</taxon>
        <taxon>Fungi incertae sedis</taxon>
        <taxon>Mucoromycota</taxon>
        <taxon>Glomeromycotina</taxon>
        <taxon>Glomeromycetes</taxon>
        <taxon>Diversisporales</taxon>
        <taxon>Gigasporaceae</taxon>
        <taxon>Dentiscutata</taxon>
    </lineage>
</organism>
<dbReference type="PANTHER" id="PTHR47293:SF43">
    <property type="entry name" value="PENTATRICOPEPTIDE REPEAT-CONTAINING PROTEIN DWY1, CHLOROPLASTIC"/>
    <property type="match status" value="1"/>
</dbReference>
<reference evidence="2" key="1">
    <citation type="submission" date="2021-06" db="EMBL/GenBank/DDBJ databases">
        <authorList>
            <person name="Kallberg Y."/>
            <person name="Tangrot J."/>
            <person name="Rosling A."/>
        </authorList>
    </citation>
    <scope>NUCLEOTIDE SEQUENCE</scope>
    <source>
        <strain evidence="2">MA453B</strain>
    </source>
</reference>
<dbReference type="InterPro" id="IPR036404">
    <property type="entry name" value="Jacalin-like_lectin_dom_sf"/>
</dbReference>
<dbReference type="EMBL" id="CAJVPY010008798">
    <property type="protein sequence ID" value="CAG8700804.1"/>
    <property type="molecule type" value="Genomic_DNA"/>
</dbReference>
<protein>
    <submittedName>
        <fullName evidence="2">11502_t:CDS:1</fullName>
    </submittedName>
</protein>
<proteinExistence type="predicted"/>
<keyword evidence="3" id="KW-1185">Reference proteome</keyword>
<gene>
    <name evidence="2" type="ORF">DERYTH_LOCUS12974</name>
</gene>
<dbReference type="InterPro" id="IPR001229">
    <property type="entry name" value="Jacalin-like_lectin_dom"/>
</dbReference>
<dbReference type="OrthoDB" id="2434658at2759"/>